<protein>
    <submittedName>
        <fullName evidence="1">Uncharacterized protein</fullName>
    </submittedName>
</protein>
<organism evidence="1 2">
    <name type="scientific">Streptomyces rhizosphaericus</name>
    <dbReference type="NCBI Taxonomy" id="114699"/>
    <lineage>
        <taxon>Bacteria</taxon>
        <taxon>Bacillati</taxon>
        <taxon>Actinomycetota</taxon>
        <taxon>Actinomycetes</taxon>
        <taxon>Kitasatosporales</taxon>
        <taxon>Streptomycetaceae</taxon>
        <taxon>Streptomyces</taxon>
        <taxon>Streptomyces violaceusniger group</taxon>
    </lineage>
</organism>
<evidence type="ECO:0000313" key="1">
    <source>
        <dbReference type="EMBL" id="GAA0933539.1"/>
    </source>
</evidence>
<proteinExistence type="predicted"/>
<evidence type="ECO:0000313" key="2">
    <source>
        <dbReference type="Proteomes" id="UP001500418"/>
    </source>
</evidence>
<reference evidence="1 2" key="1">
    <citation type="journal article" date="2019" name="Int. J. Syst. Evol. Microbiol.">
        <title>The Global Catalogue of Microorganisms (GCM) 10K type strain sequencing project: providing services to taxonomists for standard genome sequencing and annotation.</title>
        <authorList>
            <consortium name="The Broad Institute Genomics Platform"/>
            <consortium name="The Broad Institute Genome Sequencing Center for Infectious Disease"/>
            <person name="Wu L."/>
            <person name="Ma J."/>
        </authorList>
    </citation>
    <scope>NUCLEOTIDE SEQUENCE [LARGE SCALE GENOMIC DNA]</scope>
    <source>
        <strain evidence="1 2">JCM 11444</strain>
    </source>
</reference>
<keyword evidence="2" id="KW-1185">Reference proteome</keyword>
<sequence>MDVTSVDGLRRLSLASPARATWYFARRDGVTARLVWLTPSRAATFDPAEAA</sequence>
<name>A0ABN1PWJ9_9ACTN</name>
<dbReference type="EMBL" id="BAAAID010000024">
    <property type="protein sequence ID" value="GAA0933539.1"/>
    <property type="molecule type" value="Genomic_DNA"/>
</dbReference>
<dbReference type="Proteomes" id="UP001500418">
    <property type="component" value="Unassembled WGS sequence"/>
</dbReference>
<comment type="caution">
    <text evidence="1">The sequence shown here is derived from an EMBL/GenBank/DDBJ whole genome shotgun (WGS) entry which is preliminary data.</text>
</comment>
<accession>A0ABN1PWJ9</accession>
<gene>
    <name evidence="1" type="ORF">GCM10009575_041340</name>
</gene>